<dbReference type="GeneID" id="85353044"/>
<reference evidence="3" key="1">
    <citation type="submission" date="2023-06" db="EMBL/GenBank/DDBJ databases">
        <authorList>
            <consortium name="Lawrence Berkeley National Laboratory"/>
            <person name="Ahrendt S."/>
            <person name="Sahu N."/>
            <person name="Indic B."/>
            <person name="Wong-Bajracharya J."/>
            <person name="Merenyi Z."/>
            <person name="Ke H.-M."/>
            <person name="Monk M."/>
            <person name="Kocsube S."/>
            <person name="Drula E."/>
            <person name="Lipzen A."/>
            <person name="Balint B."/>
            <person name="Henrissat B."/>
            <person name="Andreopoulos B."/>
            <person name="Martin F.M."/>
            <person name="Harder C.B."/>
            <person name="Rigling D."/>
            <person name="Ford K.L."/>
            <person name="Foster G.D."/>
            <person name="Pangilinan J."/>
            <person name="Papanicolaou A."/>
            <person name="Barry K."/>
            <person name="LaButti K."/>
            <person name="Viragh M."/>
            <person name="Koriabine M."/>
            <person name="Yan M."/>
            <person name="Riley R."/>
            <person name="Champramary S."/>
            <person name="Plett K.L."/>
            <person name="Tsai I.J."/>
            <person name="Slot J."/>
            <person name="Sipos G."/>
            <person name="Plett J."/>
            <person name="Nagy L.G."/>
            <person name="Grigoriev I.V."/>
        </authorList>
    </citation>
    <scope>NUCLEOTIDE SEQUENCE</scope>
    <source>
        <strain evidence="3">CCBAS 213</strain>
    </source>
</reference>
<dbReference type="GO" id="GO:1902555">
    <property type="term" value="C:endoribonuclease complex"/>
    <property type="evidence" value="ECO:0007669"/>
    <property type="project" value="UniProtKB-ARBA"/>
</dbReference>
<dbReference type="GO" id="GO:1990904">
    <property type="term" value="C:ribonucleoprotein complex"/>
    <property type="evidence" value="ECO:0007669"/>
    <property type="project" value="UniProtKB-ARBA"/>
</dbReference>
<evidence type="ECO:0000259" key="2">
    <source>
        <dbReference type="Pfam" id="PF20976"/>
    </source>
</evidence>
<sequence>MNTNYHYMRFLVSPKTADALSLRQAIQNALVQTFGIVGGSIYLDILWVAEDGNEMVLRTTKEDSTKIVAAVTSASTPRISLQKESSFLPALGSTSVTLDEEDL</sequence>
<gene>
    <name evidence="3" type="ORF">EV420DRAFT_1478451</name>
</gene>
<proteinExistence type="predicted"/>
<keyword evidence="4" id="KW-1185">Reference proteome</keyword>
<dbReference type="Proteomes" id="UP001175211">
    <property type="component" value="Unassembled WGS sequence"/>
</dbReference>
<dbReference type="AlphaFoldDB" id="A0AA39N7Z1"/>
<comment type="caution">
    <text evidence="3">The sequence shown here is derived from an EMBL/GenBank/DDBJ whole genome shotgun (WGS) entry which is preliminary data.</text>
</comment>
<accession>A0AA39N7Z1</accession>
<protein>
    <recommendedName>
        <fullName evidence="2">Ribonucleases P/MRP subunit Pop8-like domain-containing protein</fullName>
    </recommendedName>
</protein>
<dbReference type="GO" id="GO:0008033">
    <property type="term" value="P:tRNA processing"/>
    <property type="evidence" value="ECO:0007669"/>
    <property type="project" value="UniProtKB-KW"/>
</dbReference>
<dbReference type="InterPro" id="IPR049128">
    <property type="entry name" value="Pop8-like_dom"/>
</dbReference>
<evidence type="ECO:0000313" key="4">
    <source>
        <dbReference type="Proteomes" id="UP001175211"/>
    </source>
</evidence>
<evidence type="ECO:0000313" key="3">
    <source>
        <dbReference type="EMBL" id="KAK0460702.1"/>
    </source>
</evidence>
<dbReference type="Pfam" id="PF20976">
    <property type="entry name" value="Pop8"/>
    <property type="match status" value="1"/>
</dbReference>
<dbReference type="SUPFAM" id="SSF160350">
    <property type="entry name" value="Rnp2-like"/>
    <property type="match status" value="1"/>
</dbReference>
<dbReference type="InterPro" id="IPR038085">
    <property type="entry name" value="Rnp2-like_sf"/>
</dbReference>
<name>A0AA39N7Z1_ARMTA</name>
<keyword evidence="1" id="KW-0819">tRNA processing</keyword>
<dbReference type="RefSeq" id="XP_060332741.1">
    <property type="nucleotide sequence ID" value="XM_060469496.1"/>
</dbReference>
<feature type="domain" description="Ribonucleases P/MRP subunit Pop8-like" evidence="2">
    <location>
        <begin position="15"/>
        <end position="73"/>
    </location>
</feature>
<dbReference type="EMBL" id="JAUEPS010000012">
    <property type="protein sequence ID" value="KAK0460702.1"/>
    <property type="molecule type" value="Genomic_DNA"/>
</dbReference>
<organism evidence="3 4">
    <name type="scientific">Armillaria tabescens</name>
    <name type="common">Ringless honey mushroom</name>
    <name type="synonym">Agaricus tabescens</name>
    <dbReference type="NCBI Taxonomy" id="1929756"/>
    <lineage>
        <taxon>Eukaryota</taxon>
        <taxon>Fungi</taxon>
        <taxon>Dikarya</taxon>
        <taxon>Basidiomycota</taxon>
        <taxon>Agaricomycotina</taxon>
        <taxon>Agaricomycetes</taxon>
        <taxon>Agaricomycetidae</taxon>
        <taxon>Agaricales</taxon>
        <taxon>Marasmiineae</taxon>
        <taxon>Physalacriaceae</taxon>
        <taxon>Desarmillaria</taxon>
    </lineage>
</organism>
<evidence type="ECO:0000256" key="1">
    <source>
        <dbReference type="ARBA" id="ARBA00022694"/>
    </source>
</evidence>